<evidence type="ECO:0000256" key="5">
    <source>
        <dbReference type="HAMAP-Rule" id="MF_03145"/>
    </source>
</evidence>
<proteinExistence type="inferred from homology"/>
<keyword evidence="3 5" id="KW-0862">Zinc</keyword>
<dbReference type="Pfam" id="PF00962">
    <property type="entry name" value="A_deaminase"/>
    <property type="match status" value="1"/>
</dbReference>
<evidence type="ECO:0000256" key="2">
    <source>
        <dbReference type="ARBA" id="ARBA00022801"/>
    </source>
</evidence>
<dbReference type="GeneID" id="36283873"/>
<evidence type="ECO:0000256" key="4">
    <source>
        <dbReference type="ARBA" id="ARBA00023080"/>
    </source>
</evidence>
<feature type="binding site" evidence="5">
    <location>
        <position position="209"/>
    </location>
    <ligand>
        <name>Zn(2+)</name>
        <dbReference type="ChEBI" id="CHEBI:29105"/>
        <note>catalytic</note>
    </ligand>
</feature>
<sequence>MCNSKLHTFLAGLPKVELHLHIEGTLSSDLLFMLAATNKVELPKSDPAFASPDALQARYDRFTSLSDFLHYYYIGMSVLLTEADFTFLAYEYFSHAHADKCVHAEIFFDAQAHTSRGVAYETVVKGIAEAQRRAKEDFGITSKLIMCFLRDKAVASANDHFTLAANHSYFSDGTITGIGLDSAEVGFPPELFRDVYAQAKGAGVHRTAHAGEEGGPDYLSGALDSLNVERIDHGVRLADDAELMKRVAAEKKLLTLCPISNVKLQIVKAVSKLPISKFLDAGVQICFNSDDPAYFGGYLLDNFCAVEEVFGLSIEEWKGTAEAAVRGSWADDKRKEEILSQIDAYVANYN</sequence>
<dbReference type="InterPro" id="IPR028892">
    <property type="entry name" value="ADE"/>
</dbReference>
<dbReference type="SUPFAM" id="SSF51556">
    <property type="entry name" value="Metallo-dependent hydrolases"/>
    <property type="match status" value="1"/>
</dbReference>
<dbReference type="PANTHER" id="PTHR43114:SF6">
    <property type="entry name" value="ADENINE DEAMINASE"/>
    <property type="match status" value="1"/>
</dbReference>
<dbReference type="Gene3D" id="3.20.20.140">
    <property type="entry name" value="Metal-dependent hydrolases"/>
    <property type="match status" value="1"/>
</dbReference>
<dbReference type="Proteomes" id="UP000077154">
    <property type="component" value="Unassembled WGS sequence"/>
</dbReference>
<evidence type="ECO:0000256" key="1">
    <source>
        <dbReference type="ARBA" id="ARBA00022723"/>
    </source>
</evidence>
<feature type="binding site" evidence="5">
    <location>
        <position position="19"/>
    </location>
    <ligand>
        <name>Zn(2+)</name>
        <dbReference type="ChEBI" id="CHEBI:29105"/>
        <note>catalytic</note>
    </ligand>
</feature>
<keyword evidence="2 5" id="KW-0378">Hydrolase</keyword>
<comment type="similarity">
    <text evidence="5">Belongs to the metallo-dependent hydrolases superfamily. Adenosine and AMP deaminases family. Adenine deaminase type 2 subfamily.</text>
</comment>
<dbReference type="PANTHER" id="PTHR43114">
    <property type="entry name" value="ADENINE DEAMINASE"/>
    <property type="match status" value="1"/>
</dbReference>
<dbReference type="EMBL" id="KV441387">
    <property type="protein sequence ID" value="OAF62617.1"/>
    <property type="molecule type" value="Genomic_DNA"/>
</dbReference>
<dbReference type="GO" id="GO:0005634">
    <property type="term" value="C:nucleus"/>
    <property type="evidence" value="ECO:0007669"/>
    <property type="project" value="UniProtKB-SubCell"/>
</dbReference>
<dbReference type="HAMAP" id="MF_01962">
    <property type="entry name" value="Adenine_deaminase"/>
    <property type="match status" value="1"/>
</dbReference>
<dbReference type="InterPro" id="IPR032466">
    <property type="entry name" value="Metal_Hydrolase"/>
</dbReference>
<feature type="binding site" evidence="5">
    <location>
        <position position="21"/>
    </location>
    <ligand>
        <name>Zn(2+)</name>
        <dbReference type="ChEBI" id="CHEBI:29105"/>
        <note>catalytic</note>
    </ligand>
</feature>
<dbReference type="EC" id="3.5.4.2" evidence="5"/>
<organism evidence="7">
    <name type="scientific">Pseudogymnoascus destructans</name>
    <dbReference type="NCBI Taxonomy" id="655981"/>
    <lineage>
        <taxon>Eukaryota</taxon>
        <taxon>Fungi</taxon>
        <taxon>Dikarya</taxon>
        <taxon>Ascomycota</taxon>
        <taxon>Pezizomycotina</taxon>
        <taxon>Leotiomycetes</taxon>
        <taxon>Thelebolales</taxon>
        <taxon>Thelebolaceae</taxon>
        <taxon>Pseudogymnoascus</taxon>
    </lineage>
</organism>
<dbReference type="GO" id="GO:0008270">
    <property type="term" value="F:zinc ion binding"/>
    <property type="evidence" value="ECO:0007669"/>
    <property type="project" value="UniProtKB-UniRule"/>
</dbReference>
<accession>A0A177AKL0</accession>
<feature type="active site" description="Proton donor" evidence="5">
    <location>
        <position position="212"/>
    </location>
</feature>
<comment type="function">
    <text evidence="5">Catalyzes the hydrolytic deamination of adenine to hypoxanthine. Plays an important role in the purine salvage pathway and in nitrogen catabolism.</text>
</comment>
<feature type="domain" description="Adenosine deaminase" evidence="6">
    <location>
        <begin position="14"/>
        <end position="344"/>
    </location>
</feature>
<feature type="binding site" evidence="5">
    <location>
        <position position="291"/>
    </location>
    <ligand>
        <name>substrate</name>
    </ligand>
</feature>
<dbReference type="OrthoDB" id="272271at2759"/>
<keyword evidence="1 5" id="KW-0479">Metal-binding</keyword>
<keyword evidence="5" id="KW-0963">Cytoplasm</keyword>
<dbReference type="GO" id="GO:0005829">
    <property type="term" value="C:cytosol"/>
    <property type="evidence" value="ECO:0007669"/>
    <property type="project" value="TreeGrafter"/>
</dbReference>
<keyword evidence="4 5" id="KW-0546">Nucleotide metabolism</keyword>
<feature type="site" description="Important for catalytic activity" evidence="5">
    <location>
        <position position="233"/>
    </location>
</feature>
<dbReference type="RefSeq" id="XP_024327889.1">
    <property type="nucleotide sequence ID" value="XM_024464467.1"/>
</dbReference>
<comment type="catalytic activity">
    <reaction evidence="5">
        <text>adenine + H2O + H(+) = hypoxanthine + NH4(+)</text>
        <dbReference type="Rhea" id="RHEA:23688"/>
        <dbReference type="ChEBI" id="CHEBI:15377"/>
        <dbReference type="ChEBI" id="CHEBI:15378"/>
        <dbReference type="ChEBI" id="CHEBI:16708"/>
        <dbReference type="ChEBI" id="CHEBI:17368"/>
        <dbReference type="ChEBI" id="CHEBI:28938"/>
        <dbReference type="EC" id="3.5.4.2"/>
    </reaction>
</comment>
<dbReference type="FunFam" id="3.20.20.140:FF:000039">
    <property type="entry name" value="Adenine deaminase"/>
    <property type="match status" value="1"/>
</dbReference>
<reference evidence="7" key="1">
    <citation type="submission" date="2016-03" db="EMBL/GenBank/DDBJ databases">
        <title>Updated assembly of Pseudogymnoascus destructans, the fungus causing white-nose syndrome of bats.</title>
        <authorList>
            <person name="Palmer J.M."/>
            <person name="Drees K.P."/>
            <person name="Foster J.T."/>
            <person name="Lindner D.L."/>
        </authorList>
    </citation>
    <scope>NUCLEOTIDE SEQUENCE [LARGE SCALE GENOMIC DNA]</scope>
    <source>
        <strain evidence="7">20631-21</strain>
    </source>
</reference>
<comment type="subcellular location">
    <subcellularLocation>
        <location evidence="5">Cytoplasm</location>
    </subcellularLocation>
    <subcellularLocation>
        <location evidence="5">Nucleus</location>
    </subcellularLocation>
</comment>
<name>A0A177AKL0_9PEZI</name>
<dbReference type="CDD" id="cd01320">
    <property type="entry name" value="ADA"/>
    <property type="match status" value="1"/>
</dbReference>
<feature type="binding site" evidence="5">
    <location>
        <position position="290"/>
    </location>
    <ligand>
        <name>Zn(2+)</name>
        <dbReference type="ChEBI" id="CHEBI:29105"/>
        <note>catalytic</note>
    </ligand>
</feature>
<dbReference type="GO" id="GO:0009117">
    <property type="term" value="P:nucleotide metabolic process"/>
    <property type="evidence" value="ECO:0007669"/>
    <property type="project" value="UniProtKB-KW"/>
</dbReference>
<dbReference type="InterPro" id="IPR001365">
    <property type="entry name" value="A_deaminase_dom"/>
</dbReference>
<evidence type="ECO:0000259" key="6">
    <source>
        <dbReference type="Pfam" id="PF00962"/>
    </source>
</evidence>
<dbReference type="InterPro" id="IPR006330">
    <property type="entry name" value="Ado/ade_deaminase"/>
</dbReference>
<dbReference type="GO" id="GO:0006146">
    <property type="term" value="P:adenine catabolic process"/>
    <property type="evidence" value="ECO:0007669"/>
    <property type="project" value="UniProtKB-UniRule"/>
</dbReference>
<dbReference type="GO" id="GO:0000034">
    <property type="term" value="F:adenine deaminase activity"/>
    <property type="evidence" value="ECO:0007669"/>
    <property type="project" value="UniProtKB-UniRule"/>
</dbReference>
<gene>
    <name evidence="5 7" type="primary">AAH1</name>
    <name evidence="7" type="ORF">VC83_00780</name>
</gene>
<comment type="cofactor">
    <cofactor evidence="5">
        <name>Zn(2+)</name>
        <dbReference type="ChEBI" id="CHEBI:29105"/>
    </cofactor>
    <text evidence="5">Binds 1 zinc ion per subunit.</text>
</comment>
<dbReference type="eggNOG" id="KOG1097">
    <property type="taxonomic scope" value="Eukaryota"/>
</dbReference>
<dbReference type="AlphaFoldDB" id="A0A177AKL0"/>
<dbReference type="NCBIfam" id="TIGR01430">
    <property type="entry name" value="aden_deam"/>
    <property type="match status" value="1"/>
</dbReference>
<keyword evidence="5" id="KW-0539">Nucleus</keyword>
<evidence type="ECO:0000256" key="3">
    <source>
        <dbReference type="ARBA" id="ARBA00022833"/>
    </source>
</evidence>
<protein>
    <recommendedName>
        <fullName evidence="5">Adenine deaminase</fullName>
        <shortName evidence="5">ADE</shortName>
        <ecNumber evidence="5">3.5.4.2</ecNumber>
    </recommendedName>
    <alternativeName>
        <fullName evidence="5">Adenine aminohydrolase</fullName>
        <shortName evidence="5">AAH</shortName>
    </alternativeName>
</protein>
<evidence type="ECO:0000313" key="7">
    <source>
        <dbReference type="EMBL" id="OAF62617.1"/>
    </source>
</evidence>
<dbReference type="GO" id="GO:0043103">
    <property type="term" value="P:hypoxanthine salvage"/>
    <property type="evidence" value="ECO:0007669"/>
    <property type="project" value="UniProtKB-UniRule"/>
</dbReference>
<dbReference type="VEuPathDB" id="FungiDB:GMDG_03460"/>